<dbReference type="EMBL" id="MHTT01000015">
    <property type="protein sequence ID" value="OHA65212.1"/>
    <property type="molecule type" value="Genomic_DNA"/>
</dbReference>
<dbReference type="GO" id="GO:0009252">
    <property type="term" value="P:peptidoglycan biosynthetic process"/>
    <property type="evidence" value="ECO:0007669"/>
    <property type="project" value="UniProtKB-UniPathway"/>
</dbReference>
<dbReference type="SUPFAM" id="SSF53623">
    <property type="entry name" value="MurD-like peptide ligases, catalytic domain"/>
    <property type="match status" value="1"/>
</dbReference>
<sequence>MSWYHFLWALAGALAFGFPARGMVVIGVTGTNGKSTTVDMISRIFREAGFKTASLSSIRFQIQENEWRNTMKMTMPGRFVIQRFLRQAKDAGCTHAVLEVTSEGMLQHRHRFIPFHTAVFTNLSPEHIERHGSFENYKNTKGKLFFIAHEVHVINADDEHSSFFLGFPAKKTHLYGMKSPQSSMLCSIELCAQDVQEIRGLKFRVENTMFHLNLLGRFNVYNALAAIAVARSQGISLEVAKKALAKMQAVPGRMEELISSPFRVVVDYAFTPAALEKVYKTLKPASGKLICVLGATGGGRDSWKRPVLGKIAAANCNTVIVTDEDPYDEDPRKIMEEVAAGAGGKAEVIPDRREAIAKALRIANARDMVVITGKGSEDVIAVKGGKRIPWDDREVVREEWTKLKNHGTL</sequence>
<dbReference type="GO" id="GO:0051301">
    <property type="term" value="P:cell division"/>
    <property type="evidence" value="ECO:0007669"/>
    <property type="project" value="UniProtKB-KW"/>
</dbReference>
<dbReference type="InterPro" id="IPR036565">
    <property type="entry name" value="Mur-like_cat_sf"/>
</dbReference>
<feature type="domain" description="Mur ligase central" evidence="4">
    <location>
        <begin position="28"/>
        <end position="230"/>
    </location>
</feature>
<dbReference type="GO" id="GO:0008360">
    <property type="term" value="P:regulation of cell shape"/>
    <property type="evidence" value="ECO:0007669"/>
    <property type="project" value="UniProtKB-KW"/>
</dbReference>
<comment type="caution">
    <text evidence="5">The sequence shown here is derived from an EMBL/GenBank/DDBJ whole genome shotgun (WGS) entry which is preliminary data.</text>
</comment>
<comment type="similarity">
    <text evidence="1">Belongs to the MurCDEF family. MurE subfamily.</text>
</comment>
<dbReference type="Gene3D" id="3.90.190.20">
    <property type="entry name" value="Mur ligase, C-terminal domain"/>
    <property type="match status" value="1"/>
</dbReference>
<dbReference type="GO" id="GO:0071555">
    <property type="term" value="P:cell wall organization"/>
    <property type="evidence" value="ECO:0007669"/>
    <property type="project" value="UniProtKB-KW"/>
</dbReference>
<evidence type="ECO:0000259" key="4">
    <source>
        <dbReference type="Pfam" id="PF08245"/>
    </source>
</evidence>
<evidence type="ECO:0000313" key="5">
    <source>
        <dbReference type="EMBL" id="OHA65212.1"/>
    </source>
</evidence>
<organism evidence="5 6">
    <name type="scientific">Candidatus Wildermuthbacteria bacterium RIFCSPHIGHO2_01_FULL_49_22b</name>
    <dbReference type="NCBI Taxonomy" id="1802448"/>
    <lineage>
        <taxon>Bacteria</taxon>
        <taxon>Candidatus Wildermuthiibacteriota</taxon>
    </lineage>
</organism>
<dbReference type="GO" id="GO:0016881">
    <property type="term" value="F:acid-amino acid ligase activity"/>
    <property type="evidence" value="ECO:0007669"/>
    <property type="project" value="InterPro"/>
</dbReference>
<dbReference type="Pfam" id="PF08245">
    <property type="entry name" value="Mur_ligase_M"/>
    <property type="match status" value="1"/>
</dbReference>
<gene>
    <name evidence="5" type="ORF">A2672_01870</name>
</gene>
<dbReference type="Pfam" id="PF02875">
    <property type="entry name" value="Mur_ligase_C"/>
    <property type="match status" value="1"/>
</dbReference>
<dbReference type="SUPFAM" id="SSF53244">
    <property type="entry name" value="MurD-like peptide ligases, peptide-binding domain"/>
    <property type="match status" value="1"/>
</dbReference>
<dbReference type="InterPro" id="IPR004101">
    <property type="entry name" value="Mur_ligase_C"/>
</dbReference>
<keyword evidence="2" id="KW-0573">Peptidoglycan synthesis</keyword>
<keyword evidence="2" id="KW-0133">Cell shape</keyword>
<accession>A0A1G2QYY5</accession>
<dbReference type="NCBIfam" id="TIGR01085">
    <property type="entry name" value="murE"/>
    <property type="match status" value="1"/>
</dbReference>
<evidence type="ECO:0000313" key="6">
    <source>
        <dbReference type="Proteomes" id="UP000178065"/>
    </source>
</evidence>
<dbReference type="InterPro" id="IPR005761">
    <property type="entry name" value="UDP-N-AcMur-Glu-dNH2Pim_ligase"/>
</dbReference>
<comment type="pathway">
    <text evidence="2">Cell wall biogenesis; peptidoglycan biosynthesis.</text>
</comment>
<dbReference type="UniPathway" id="UPA00219"/>
<dbReference type="InterPro" id="IPR036615">
    <property type="entry name" value="Mur_ligase_C_dom_sf"/>
</dbReference>
<dbReference type="Proteomes" id="UP000178065">
    <property type="component" value="Unassembled WGS sequence"/>
</dbReference>
<keyword evidence="2" id="KW-0132">Cell division</keyword>
<proteinExistence type="inferred from homology"/>
<dbReference type="Gene3D" id="3.40.1190.10">
    <property type="entry name" value="Mur-like, catalytic domain"/>
    <property type="match status" value="1"/>
</dbReference>
<evidence type="ECO:0000259" key="3">
    <source>
        <dbReference type="Pfam" id="PF02875"/>
    </source>
</evidence>
<protein>
    <recommendedName>
        <fullName evidence="7">UDP-N-acetylmuramoyl-L-alanyl-D-glutamate--2, 6-diaminopimelate ligase</fullName>
    </recommendedName>
</protein>
<evidence type="ECO:0000256" key="1">
    <source>
        <dbReference type="ARBA" id="ARBA00005898"/>
    </source>
</evidence>
<dbReference type="AlphaFoldDB" id="A0A1G2QYY5"/>
<keyword evidence="2" id="KW-0131">Cell cycle</keyword>
<evidence type="ECO:0000256" key="2">
    <source>
        <dbReference type="RuleBase" id="RU004135"/>
    </source>
</evidence>
<dbReference type="PANTHER" id="PTHR23135:SF4">
    <property type="entry name" value="UDP-N-ACETYLMURAMOYL-L-ALANYL-D-GLUTAMATE--2,6-DIAMINOPIMELATE LIGASE MURE HOMOLOG, CHLOROPLASTIC"/>
    <property type="match status" value="1"/>
</dbReference>
<dbReference type="InterPro" id="IPR013221">
    <property type="entry name" value="Mur_ligase_cen"/>
</dbReference>
<keyword evidence="2" id="KW-0961">Cell wall biogenesis/degradation</keyword>
<dbReference type="PANTHER" id="PTHR23135">
    <property type="entry name" value="MUR LIGASE FAMILY MEMBER"/>
    <property type="match status" value="1"/>
</dbReference>
<reference evidence="5 6" key="1">
    <citation type="journal article" date="2016" name="Nat. Commun.">
        <title>Thousands of microbial genomes shed light on interconnected biogeochemical processes in an aquifer system.</title>
        <authorList>
            <person name="Anantharaman K."/>
            <person name="Brown C.T."/>
            <person name="Hug L.A."/>
            <person name="Sharon I."/>
            <person name="Castelle C.J."/>
            <person name="Probst A.J."/>
            <person name="Thomas B.C."/>
            <person name="Singh A."/>
            <person name="Wilkins M.J."/>
            <person name="Karaoz U."/>
            <person name="Brodie E.L."/>
            <person name="Williams K.H."/>
            <person name="Hubbard S.S."/>
            <person name="Banfield J.F."/>
        </authorList>
    </citation>
    <scope>NUCLEOTIDE SEQUENCE [LARGE SCALE GENOMIC DNA]</scope>
</reference>
<dbReference type="GO" id="GO:0005737">
    <property type="term" value="C:cytoplasm"/>
    <property type="evidence" value="ECO:0007669"/>
    <property type="project" value="UniProtKB-SubCell"/>
</dbReference>
<evidence type="ECO:0008006" key="7">
    <source>
        <dbReference type="Google" id="ProtNLM"/>
    </source>
</evidence>
<comment type="subcellular location">
    <subcellularLocation>
        <location evidence="2">Cytoplasm</location>
    </subcellularLocation>
</comment>
<feature type="domain" description="Mur ligase C-terminal" evidence="3">
    <location>
        <begin position="252"/>
        <end position="375"/>
    </location>
</feature>
<dbReference type="STRING" id="1802448.A2672_01870"/>
<dbReference type="GO" id="GO:0005524">
    <property type="term" value="F:ATP binding"/>
    <property type="evidence" value="ECO:0007669"/>
    <property type="project" value="InterPro"/>
</dbReference>
<name>A0A1G2QYY5_9BACT</name>